<dbReference type="Proteomes" id="UP000249819">
    <property type="component" value="Unassembled WGS sequence"/>
</dbReference>
<gene>
    <name evidence="1" type="ORF">CLV59_109234</name>
</gene>
<reference evidence="1 2" key="1">
    <citation type="submission" date="2018-06" db="EMBL/GenBank/DDBJ databases">
        <title>Genomic Encyclopedia of Archaeal and Bacterial Type Strains, Phase II (KMG-II): from individual species to whole genera.</title>
        <authorList>
            <person name="Goeker M."/>
        </authorList>
    </citation>
    <scope>NUCLEOTIDE SEQUENCE [LARGE SCALE GENOMIC DNA]</scope>
    <source>
        <strain evidence="1 2">DSM 29821</strain>
    </source>
</reference>
<evidence type="ECO:0000313" key="1">
    <source>
        <dbReference type="EMBL" id="RAJ75620.1"/>
    </source>
</evidence>
<protein>
    <submittedName>
        <fullName evidence="1">Uncharacterized protein</fullName>
    </submittedName>
</protein>
<accession>A0A327VLJ0</accession>
<name>A0A327VLJ0_9BACT</name>
<evidence type="ECO:0000313" key="2">
    <source>
        <dbReference type="Proteomes" id="UP000249819"/>
    </source>
</evidence>
<dbReference type="OrthoDB" id="275232at2"/>
<sequence>MEFIGYIKEHESGLVKMGVSINDIEPAENWLLMEYYSEVLNYLEKAPILLGFLRWLYDENGESIGPLMIHTDGHWIWPSYLVYYLNRGYQSMIPDEFMHYMHNVKFMVMPLTDEKRKSVEIFYTNAYQSRRKRER</sequence>
<proteinExistence type="predicted"/>
<dbReference type="AlphaFoldDB" id="A0A327VLJ0"/>
<comment type="caution">
    <text evidence="1">The sequence shown here is derived from an EMBL/GenBank/DDBJ whole genome shotgun (WGS) entry which is preliminary data.</text>
</comment>
<dbReference type="EMBL" id="QLMA01000009">
    <property type="protein sequence ID" value="RAJ75620.1"/>
    <property type="molecule type" value="Genomic_DNA"/>
</dbReference>
<organism evidence="1 2">
    <name type="scientific">Chitinophaga dinghuensis</name>
    <dbReference type="NCBI Taxonomy" id="1539050"/>
    <lineage>
        <taxon>Bacteria</taxon>
        <taxon>Pseudomonadati</taxon>
        <taxon>Bacteroidota</taxon>
        <taxon>Chitinophagia</taxon>
        <taxon>Chitinophagales</taxon>
        <taxon>Chitinophagaceae</taxon>
        <taxon>Chitinophaga</taxon>
    </lineage>
</organism>
<keyword evidence="2" id="KW-1185">Reference proteome</keyword>
<dbReference type="RefSeq" id="WP_111594772.1">
    <property type="nucleotide sequence ID" value="NZ_QLMA01000009.1"/>
</dbReference>